<dbReference type="EMBL" id="FOXF01000030">
    <property type="protein sequence ID" value="SFP50421.1"/>
    <property type="molecule type" value="Genomic_DNA"/>
</dbReference>
<accession>A0A662ZI54</accession>
<evidence type="ECO:0000256" key="1">
    <source>
        <dbReference type="ARBA" id="ARBA00023125"/>
    </source>
</evidence>
<proteinExistence type="predicted"/>
<dbReference type="AlphaFoldDB" id="A0A662ZI54"/>
<gene>
    <name evidence="3" type="ORF">SAMN02910344_01559</name>
</gene>
<feature type="domain" description="Cas12f1-like TNB" evidence="2">
    <location>
        <begin position="33"/>
        <end position="58"/>
    </location>
</feature>
<dbReference type="Proteomes" id="UP000243745">
    <property type="component" value="Unassembled WGS sequence"/>
</dbReference>
<keyword evidence="1" id="KW-0238">DNA-binding</keyword>
<evidence type="ECO:0000313" key="4">
    <source>
        <dbReference type="Proteomes" id="UP000243745"/>
    </source>
</evidence>
<organism evidence="3 4">
    <name type="scientific">Ruminobacter amylophilus</name>
    <dbReference type="NCBI Taxonomy" id="867"/>
    <lineage>
        <taxon>Bacteria</taxon>
        <taxon>Pseudomonadati</taxon>
        <taxon>Pseudomonadota</taxon>
        <taxon>Gammaproteobacteria</taxon>
        <taxon>Aeromonadales</taxon>
        <taxon>Succinivibrionaceae</taxon>
        <taxon>Ruminobacter</taxon>
    </lineage>
</organism>
<name>A0A662ZI54_9GAMM</name>
<protein>
    <recommendedName>
        <fullName evidence="2">Cas12f1-like TNB domain-containing protein</fullName>
    </recommendedName>
</protein>
<keyword evidence="4" id="KW-1185">Reference proteome</keyword>
<sequence>MRVYWLVCFLMKFHICSTNHSILEATQNFFNGIKRFRIYRCKSCGNEIDRDIQASVNLLNLIKKSGVANAVRSPEPRSILADLNKSQLANLVMNA</sequence>
<reference evidence="3 4" key="1">
    <citation type="submission" date="2016-10" db="EMBL/GenBank/DDBJ databases">
        <authorList>
            <person name="Varghese N."/>
            <person name="Submissions S."/>
        </authorList>
    </citation>
    <scope>NUCLEOTIDE SEQUENCE [LARGE SCALE GENOMIC DNA]</scope>
    <source>
        <strain evidence="3 4">DSM 1361</strain>
    </source>
</reference>
<evidence type="ECO:0000259" key="2">
    <source>
        <dbReference type="Pfam" id="PF07282"/>
    </source>
</evidence>
<dbReference type="GO" id="GO:0003677">
    <property type="term" value="F:DNA binding"/>
    <property type="evidence" value="ECO:0007669"/>
    <property type="project" value="UniProtKB-KW"/>
</dbReference>
<evidence type="ECO:0000313" key="3">
    <source>
        <dbReference type="EMBL" id="SFP50421.1"/>
    </source>
</evidence>
<dbReference type="InterPro" id="IPR010095">
    <property type="entry name" value="Cas12f1-like_TNB"/>
</dbReference>
<dbReference type="Pfam" id="PF07282">
    <property type="entry name" value="Cas12f1-like_TNB"/>
    <property type="match status" value="1"/>
</dbReference>
<dbReference type="RefSeq" id="WP_425441298.1">
    <property type="nucleotide sequence ID" value="NZ_FOXF01000030.1"/>
</dbReference>